<dbReference type="Pfam" id="PF00875">
    <property type="entry name" value="DNA_photolyase"/>
    <property type="match status" value="1"/>
</dbReference>
<dbReference type="Gene3D" id="3.40.50.620">
    <property type="entry name" value="HUPs"/>
    <property type="match status" value="1"/>
</dbReference>
<dbReference type="PANTHER" id="PTHR47832:SF1">
    <property type="entry name" value="DNA PHOTOLYASE"/>
    <property type="match status" value="1"/>
</dbReference>
<dbReference type="Proteomes" id="UP001370490">
    <property type="component" value="Unassembled WGS sequence"/>
</dbReference>
<accession>A0AAN8VV46</accession>
<dbReference type="PANTHER" id="PTHR47832">
    <property type="entry name" value="DNA PHOTOLYASE"/>
    <property type="match status" value="1"/>
</dbReference>
<comment type="caution">
    <text evidence="2">The sequence shown here is derived from an EMBL/GenBank/DDBJ whole genome shotgun (WGS) entry which is preliminary data.</text>
</comment>
<reference evidence="2 3" key="1">
    <citation type="submission" date="2023-12" db="EMBL/GenBank/DDBJ databases">
        <title>A high-quality genome assembly for Dillenia turbinata (Dilleniales).</title>
        <authorList>
            <person name="Chanderbali A."/>
        </authorList>
    </citation>
    <scope>NUCLEOTIDE SEQUENCE [LARGE SCALE GENOMIC DNA]</scope>
    <source>
        <strain evidence="2">LSX21</strain>
        <tissue evidence="2">Leaf</tissue>
    </source>
</reference>
<proteinExistence type="predicted"/>
<dbReference type="EMBL" id="JBAMMX010000007">
    <property type="protein sequence ID" value="KAK6936337.1"/>
    <property type="molecule type" value="Genomic_DNA"/>
</dbReference>
<feature type="domain" description="Photolyase/cryptochrome alpha/beta" evidence="1">
    <location>
        <begin position="61"/>
        <end position="183"/>
    </location>
</feature>
<gene>
    <name evidence="2" type="ORF">RJ641_033367</name>
</gene>
<dbReference type="InterPro" id="IPR014729">
    <property type="entry name" value="Rossmann-like_a/b/a_fold"/>
</dbReference>
<dbReference type="SUPFAM" id="SSF52425">
    <property type="entry name" value="Cryptochrome/photolyase, N-terminal domain"/>
    <property type="match status" value="1"/>
</dbReference>
<keyword evidence="3" id="KW-1185">Reference proteome</keyword>
<protein>
    <submittedName>
        <fullName evidence="2">DNA photolyase, N-terminal</fullName>
    </submittedName>
</protein>
<evidence type="ECO:0000259" key="1">
    <source>
        <dbReference type="PROSITE" id="PS51645"/>
    </source>
</evidence>
<evidence type="ECO:0000313" key="2">
    <source>
        <dbReference type="EMBL" id="KAK6936337.1"/>
    </source>
</evidence>
<sequence>MLSSSLLTVPQSQFSSFLDFLLSTPSNALLSLTNPIPFLSSICINVVFGDRREENEKKNNGLALLWFKRDLRMDDHPGQLAASHYRIVLPLYIFDRRILPRYSDDMLELVLFAIEDLGKSLKEQGSNQMIRFGTAENVVERILKEVKGTAIFVEEEVEYDLCMLVETMKILWLECLWVHENLYGAESPKGASFGALSRCAPDLGIVFRRVHYEAIKYEKDRNAGFISPFGFSAATVSAAVDTVCSVEWYWILALKSQVSNEGPCSVLVWRWKG</sequence>
<organism evidence="2 3">
    <name type="scientific">Dillenia turbinata</name>
    <dbReference type="NCBI Taxonomy" id="194707"/>
    <lineage>
        <taxon>Eukaryota</taxon>
        <taxon>Viridiplantae</taxon>
        <taxon>Streptophyta</taxon>
        <taxon>Embryophyta</taxon>
        <taxon>Tracheophyta</taxon>
        <taxon>Spermatophyta</taxon>
        <taxon>Magnoliopsida</taxon>
        <taxon>eudicotyledons</taxon>
        <taxon>Gunneridae</taxon>
        <taxon>Pentapetalae</taxon>
        <taxon>Dilleniales</taxon>
        <taxon>Dilleniaceae</taxon>
        <taxon>Dillenia</taxon>
    </lineage>
</organism>
<name>A0AAN8VV46_9MAGN</name>
<dbReference type="PROSITE" id="PS51645">
    <property type="entry name" value="PHR_CRY_ALPHA_BETA"/>
    <property type="match status" value="1"/>
</dbReference>
<evidence type="ECO:0000313" key="3">
    <source>
        <dbReference type="Proteomes" id="UP001370490"/>
    </source>
</evidence>
<dbReference type="AlphaFoldDB" id="A0AAN8VV46"/>
<dbReference type="InterPro" id="IPR006050">
    <property type="entry name" value="DNA_photolyase_N"/>
</dbReference>
<dbReference type="InterPro" id="IPR036155">
    <property type="entry name" value="Crypto/Photolyase_N_sf"/>
</dbReference>